<keyword evidence="1" id="KW-0812">Transmembrane</keyword>
<dbReference type="InterPro" id="IPR027783">
    <property type="entry name" value="Bacterial_PH-related"/>
</dbReference>
<reference evidence="3 4" key="1">
    <citation type="submission" date="2020-08" db="EMBL/GenBank/DDBJ databases">
        <title>A Genomic Blueprint of the Chicken Gut Microbiome.</title>
        <authorList>
            <person name="Gilroy R."/>
            <person name="Ravi A."/>
            <person name="Getino M."/>
            <person name="Pursley I."/>
            <person name="Horton D.L."/>
            <person name="Alikhan N.-F."/>
            <person name="Baker D."/>
            <person name="Gharbi K."/>
            <person name="Hall N."/>
            <person name="Watson M."/>
            <person name="Adriaenssens E.M."/>
            <person name="Foster-Nyarko E."/>
            <person name="Jarju S."/>
            <person name="Secka A."/>
            <person name="Antonio M."/>
            <person name="Oren A."/>
            <person name="Chaudhuri R."/>
            <person name="La Ragione R.M."/>
            <person name="Hildebrand F."/>
            <person name="Pallen M.J."/>
        </authorList>
    </citation>
    <scope>NUCLEOTIDE SEQUENCE [LARGE SCALE GENOMIC DNA]</scope>
    <source>
        <strain evidence="3 4">Sa1YUN3</strain>
    </source>
</reference>
<dbReference type="Proteomes" id="UP000616346">
    <property type="component" value="Unassembled WGS sequence"/>
</dbReference>
<dbReference type="RefSeq" id="WP_178257177.1">
    <property type="nucleotide sequence ID" value="NZ_JACSPQ010000001.1"/>
</dbReference>
<proteinExistence type="predicted"/>
<keyword evidence="4" id="KW-1185">Reference proteome</keyword>
<evidence type="ECO:0000256" key="1">
    <source>
        <dbReference type="SAM" id="Phobius"/>
    </source>
</evidence>
<feature type="transmembrane region" description="Helical" evidence="1">
    <location>
        <begin position="12"/>
        <end position="36"/>
    </location>
</feature>
<accession>A0ABR8V9Y0</accession>
<evidence type="ECO:0000259" key="2">
    <source>
        <dbReference type="Pfam" id="PF10882"/>
    </source>
</evidence>
<evidence type="ECO:0000313" key="3">
    <source>
        <dbReference type="EMBL" id="MBD8001496.1"/>
    </source>
</evidence>
<feature type="domain" description="Bacterial Pleckstrin homology" evidence="2">
    <location>
        <begin position="71"/>
        <end position="164"/>
    </location>
</feature>
<dbReference type="Pfam" id="PF10882">
    <property type="entry name" value="bPH_5"/>
    <property type="match status" value="1"/>
</dbReference>
<name>A0ABR8V9Y0_9BACT</name>
<protein>
    <submittedName>
        <fullName evidence="3">PH domain-containing protein</fullName>
    </submittedName>
</protein>
<keyword evidence="1" id="KW-0472">Membrane</keyword>
<organism evidence="3 4">
    <name type="scientific">Phocaeicola faecium</name>
    <dbReference type="NCBI Taxonomy" id="2762213"/>
    <lineage>
        <taxon>Bacteria</taxon>
        <taxon>Pseudomonadati</taxon>
        <taxon>Bacteroidota</taxon>
        <taxon>Bacteroidia</taxon>
        <taxon>Bacteroidales</taxon>
        <taxon>Bacteroidaceae</taxon>
        <taxon>Phocaeicola</taxon>
    </lineage>
</organism>
<gene>
    <name evidence="3" type="ORF">H9626_04590</name>
</gene>
<feature type="transmembrane region" description="Helical" evidence="1">
    <location>
        <begin position="42"/>
        <end position="63"/>
    </location>
</feature>
<dbReference type="EMBL" id="JACSPQ010000001">
    <property type="protein sequence ID" value="MBD8001496.1"/>
    <property type="molecule type" value="Genomic_DNA"/>
</dbReference>
<sequence length="172" mass="19250">MKKFKSSFSSGMLLSTCIVTVVLLYAIYVIALRIPVSSVGSWQFWMAVAALCIIIAAMFHGFVSQIEYVGLTENSLVIQKKVGKITLPFSDIRQVRYKKSLMRDIRLWGISGYFGHIGLFRSGDSGNYKAFVKNGNEMVEIKTDNQTYVVSCDDCGQLLEVLSRHCGNRTGR</sequence>
<keyword evidence="1" id="KW-1133">Transmembrane helix</keyword>
<comment type="caution">
    <text evidence="3">The sequence shown here is derived from an EMBL/GenBank/DDBJ whole genome shotgun (WGS) entry which is preliminary data.</text>
</comment>
<evidence type="ECO:0000313" key="4">
    <source>
        <dbReference type="Proteomes" id="UP000616346"/>
    </source>
</evidence>